<sequence>MFSAFKRTIPQISIFHREGVANSDRALELLRSAASSSYPPGHSKGPLKFNLEVVTGLPTKDQLQTIESYLPHGGLGSFVTGGSPATPDQVISQAKRNLDTFKWPIVVDWVDGKASVGDVDGVNDILENLRKRRDGEANEPEEHRPKGWFS</sequence>
<keyword evidence="2" id="KW-1185">Reference proteome</keyword>
<accession>A0ACB6ZCN4</accession>
<dbReference type="EMBL" id="MU118037">
    <property type="protein sequence ID" value="KAF9647294.1"/>
    <property type="molecule type" value="Genomic_DNA"/>
</dbReference>
<organism evidence="1 2">
    <name type="scientific">Thelephora ganbajun</name>
    <name type="common">Ganba fungus</name>
    <dbReference type="NCBI Taxonomy" id="370292"/>
    <lineage>
        <taxon>Eukaryota</taxon>
        <taxon>Fungi</taxon>
        <taxon>Dikarya</taxon>
        <taxon>Basidiomycota</taxon>
        <taxon>Agaricomycotina</taxon>
        <taxon>Agaricomycetes</taxon>
        <taxon>Thelephorales</taxon>
        <taxon>Thelephoraceae</taxon>
        <taxon>Thelephora</taxon>
    </lineage>
</organism>
<proteinExistence type="predicted"/>
<reference evidence="1" key="2">
    <citation type="journal article" date="2020" name="Nat. Commun.">
        <title>Large-scale genome sequencing of mycorrhizal fungi provides insights into the early evolution of symbiotic traits.</title>
        <authorList>
            <person name="Miyauchi S."/>
            <person name="Kiss E."/>
            <person name="Kuo A."/>
            <person name="Drula E."/>
            <person name="Kohler A."/>
            <person name="Sanchez-Garcia M."/>
            <person name="Morin E."/>
            <person name="Andreopoulos B."/>
            <person name="Barry K.W."/>
            <person name="Bonito G."/>
            <person name="Buee M."/>
            <person name="Carver A."/>
            <person name="Chen C."/>
            <person name="Cichocki N."/>
            <person name="Clum A."/>
            <person name="Culley D."/>
            <person name="Crous P.W."/>
            <person name="Fauchery L."/>
            <person name="Girlanda M."/>
            <person name="Hayes R.D."/>
            <person name="Keri Z."/>
            <person name="LaButti K."/>
            <person name="Lipzen A."/>
            <person name="Lombard V."/>
            <person name="Magnuson J."/>
            <person name="Maillard F."/>
            <person name="Murat C."/>
            <person name="Nolan M."/>
            <person name="Ohm R.A."/>
            <person name="Pangilinan J."/>
            <person name="Pereira M.F."/>
            <person name="Perotto S."/>
            <person name="Peter M."/>
            <person name="Pfister S."/>
            <person name="Riley R."/>
            <person name="Sitrit Y."/>
            <person name="Stielow J.B."/>
            <person name="Szollosi G."/>
            <person name="Zifcakova L."/>
            <person name="Stursova M."/>
            <person name="Spatafora J.W."/>
            <person name="Tedersoo L."/>
            <person name="Vaario L.M."/>
            <person name="Yamada A."/>
            <person name="Yan M."/>
            <person name="Wang P."/>
            <person name="Xu J."/>
            <person name="Bruns T."/>
            <person name="Baldrian P."/>
            <person name="Vilgalys R."/>
            <person name="Dunand C."/>
            <person name="Henrissat B."/>
            <person name="Grigoriev I.V."/>
            <person name="Hibbett D."/>
            <person name="Nagy L.G."/>
            <person name="Martin F.M."/>
        </authorList>
    </citation>
    <scope>NUCLEOTIDE SEQUENCE</scope>
    <source>
        <strain evidence="1">P2</strain>
    </source>
</reference>
<comment type="caution">
    <text evidence="1">The sequence shown here is derived from an EMBL/GenBank/DDBJ whole genome shotgun (WGS) entry which is preliminary data.</text>
</comment>
<dbReference type="Proteomes" id="UP000886501">
    <property type="component" value="Unassembled WGS sequence"/>
</dbReference>
<gene>
    <name evidence="1" type="ORF">BDM02DRAFT_3156228</name>
</gene>
<name>A0ACB6ZCN4_THEGA</name>
<evidence type="ECO:0000313" key="2">
    <source>
        <dbReference type="Proteomes" id="UP000886501"/>
    </source>
</evidence>
<reference evidence="1" key="1">
    <citation type="submission" date="2019-10" db="EMBL/GenBank/DDBJ databases">
        <authorList>
            <consortium name="DOE Joint Genome Institute"/>
            <person name="Kuo A."/>
            <person name="Miyauchi S."/>
            <person name="Kiss E."/>
            <person name="Drula E."/>
            <person name="Kohler A."/>
            <person name="Sanchez-Garcia M."/>
            <person name="Andreopoulos B."/>
            <person name="Barry K.W."/>
            <person name="Bonito G."/>
            <person name="Buee M."/>
            <person name="Carver A."/>
            <person name="Chen C."/>
            <person name="Cichocki N."/>
            <person name="Clum A."/>
            <person name="Culley D."/>
            <person name="Crous P.W."/>
            <person name="Fauchery L."/>
            <person name="Girlanda M."/>
            <person name="Hayes R."/>
            <person name="Keri Z."/>
            <person name="Labutti K."/>
            <person name="Lipzen A."/>
            <person name="Lombard V."/>
            <person name="Magnuson J."/>
            <person name="Maillard F."/>
            <person name="Morin E."/>
            <person name="Murat C."/>
            <person name="Nolan M."/>
            <person name="Ohm R."/>
            <person name="Pangilinan J."/>
            <person name="Pereira M."/>
            <person name="Perotto S."/>
            <person name="Peter M."/>
            <person name="Riley R."/>
            <person name="Sitrit Y."/>
            <person name="Stielow B."/>
            <person name="Szollosi G."/>
            <person name="Zifcakova L."/>
            <person name="Stursova M."/>
            <person name="Spatafora J.W."/>
            <person name="Tedersoo L."/>
            <person name="Vaario L.-M."/>
            <person name="Yamada A."/>
            <person name="Yan M."/>
            <person name="Wang P."/>
            <person name="Xu J."/>
            <person name="Bruns T."/>
            <person name="Baldrian P."/>
            <person name="Vilgalys R."/>
            <person name="Henrissat B."/>
            <person name="Grigoriev I.V."/>
            <person name="Hibbett D."/>
            <person name="Nagy L.G."/>
            <person name="Martin F.M."/>
        </authorList>
    </citation>
    <scope>NUCLEOTIDE SEQUENCE</scope>
    <source>
        <strain evidence="1">P2</strain>
    </source>
</reference>
<evidence type="ECO:0000313" key="1">
    <source>
        <dbReference type="EMBL" id="KAF9647294.1"/>
    </source>
</evidence>
<protein>
    <submittedName>
        <fullName evidence="1">Uncharacterized protein</fullName>
    </submittedName>
</protein>